<dbReference type="PRINTS" id="PR00120">
    <property type="entry name" value="HATPASE"/>
</dbReference>
<evidence type="ECO:0000256" key="8">
    <source>
        <dbReference type="ARBA" id="ARBA00022967"/>
    </source>
</evidence>
<comment type="catalytic activity">
    <reaction evidence="11">
        <text>ATP + H2O = ADP + phosphate + H(+)</text>
        <dbReference type="Rhea" id="RHEA:13065"/>
        <dbReference type="ChEBI" id="CHEBI:15377"/>
        <dbReference type="ChEBI" id="CHEBI:15378"/>
        <dbReference type="ChEBI" id="CHEBI:30616"/>
        <dbReference type="ChEBI" id="CHEBI:43474"/>
        <dbReference type="ChEBI" id="CHEBI:456216"/>
    </reaction>
</comment>
<evidence type="ECO:0000256" key="4">
    <source>
        <dbReference type="ARBA" id="ARBA00022692"/>
    </source>
</evidence>
<dbReference type="SFLD" id="SFLDG00002">
    <property type="entry name" value="C1.7:_P-type_atpase_like"/>
    <property type="match status" value="1"/>
</dbReference>
<gene>
    <name evidence="14" type="primary">ctpF</name>
    <name evidence="14" type="ORF">CTEST_06970</name>
</gene>
<dbReference type="Gene3D" id="2.70.150.10">
    <property type="entry name" value="Calcium-transporting ATPase, cytoplasmic transduction domain A"/>
    <property type="match status" value="1"/>
</dbReference>
<dbReference type="AlphaFoldDB" id="A0A0G3H606"/>
<dbReference type="PANTHER" id="PTHR43294:SF20">
    <property type="entry name" value="P-TYPE ATPASE"/>
    <property type="match status" value="1"/>
</dbReference>
<evidence type="ECO:0000256" key="3">
    <source>
        <dbReference type="ARBA" id="ARBA00022553"/>
    </source>
</evidence>
<dbReference type="InterPro" id="IPR023299">
    <property type="entry name" value="ATPase_P-typ_cyto_dom_N"/>
</dbReference>
<dbReference type="InterPro" id="IPR023214">
    <property type="entry name" value="HAD_sf"/>
</dbReference>
<keyword evidence="3" id="KW-0597">Phosphoprotein</keyword>
<sequence length="895" mass="95733">MTAPHALPAPDVFTEFGTRPEGLNPDELSAAVERYGENALPVAAQETTWQRLLRQFHDPMIYVLIGAAVFTAFLGHVPDTIVIVAVVLINALVGFFQEGKAANALAAIRDMLSPSSEVIRGGQWQTIDSVELVPGDVIRLRPGDKVPADVRLVDANSLRIEESALTGESVPSSKNTDPVAEDAQLGDRTSMAFSGTTVAAGSGLGVVTATGADTQIGHITSLLGNVEQVETPLTRSMSRFSSVLAIGAVILAVLMVVVSVLIYRTDWSEAIISAIGFAVAAIPEGLPAVMAITLALGVQKMAARNAITRRLNSVETLGSVTAICTDKTGTLTRNEMTVRSVLSRQGEYDITGTGYAPIGEILLAGTDTPATLKEHPDLRRMAEVAAYANEASVDKHDDGTWALTGEPTDGGILTFALKAGIARDTAPVATVPFDSDVKYMATLDDGHIIHLKGAPDRLLDRCDRQSGPDGGTEPLDRQWWEKRIDDLGSRGLRVLAAAWRQADTDALSTDDIDAGGFIFLGLYGIIDPPRDEVIAAVGTVQRAGVRVRMITGDHASTATAIARDIGLIDARAITGAELEQATDEQLRNIVRDHDVYARTSPEHKLRLVRALQANGEVVAMTGDGVNDAPSLKQADVGIAMGIKGTEATKDAADIVLADDNFATIASAMKMGRTIYDNLKKAIIFMLPTNGAQGLVILIAMLVGMTLPITALQVLWVNLITAVTLSLALSFEPAEPGIMDRPPRDPRASLLDSESTIRIVYVSVLIGGSAIAVFNYFYNRGMDLDMARTVAVNTLVISQIFYLFTARFSRVSALRRELFTTNPVSWLCVVIMLVLQAAFVYLPFMQAAFDTTSLGWRGWAIPLVPGIIVFCAVEIDKFIRHHHDADSPSKAPGIGV</sequence>
<reference evidence="15" key="2">
    <citation type="submission" date="2015-05" db="EMBL/GenBank/DDBJ databases">
        <title>Complete genome sequence of Corynebacterium testudinoris DSM 44614, recovered from necrotic lesions in the mouth of a tortoise.</title>
        <authorList>
            <person name="Ruckert C."/>
            <person name="Albersmeier A."/>
            <person name="Winkler A."/>
            <person name="Tauch A."/>
        </authorList>
    </citation>
    <scope>NUCLEOTIDE SEQUENCE [LARGE SCALE GENOMIC DNA]</scope>
    <source>
        <strain evidence="15">DSM 44614</strain>
    </source>
</reference>
<dbReference type="GO" id="GO:0036376">
    <property type="term" value="P:sodium ion export across plasma membrane"/>
    <property type="evidence" value="ECO:0007669"/>
    <property type="project" value="TreeGrafter"/>
</dbReference>
<dbReference type="FunFam" id="3.40.50.1000:FF:000083">
    <property type="entry name" value="Sodium/potassium-transporting ATPase subunit alpha"/>
    <property type="match status" value="1"/>
</dbReference>
<dbReference type="RefSeq" id="WP_047253113.1">
    <property type="nucleotide sequence ID" value="NZ_CP011545.1"/>
</dbReference>
<dbReference type="GO" id="GO:0005391">
    <property type="term" value="F:P-type sodium:potassium-exchanging transporter activity"/>
    <property type="evidence" value="ECO:0007669"/>
    <property type="project" value="TreeGrafter"/>
</dbReference>
<dbReference type="Pfam" id="PF13246">
    <property type="entry name" value="Cation_ATPase"/>
    <property type="match status" value="1"/>
</dbReference>
<keyword evidence="10 12" id="KW-0472">Membrane</keyword>
<feature type="domain" description="Cation-transporting P-type ATPase N-terminal" evidence="13">
    <location>
        <begin position="3"/>
        <end position="76"/>
    </location>
</feature>
<dbReference type="InterPro" id="IPR050510">
    <property type="entry name" value="Cation_transp_ATPase_P-type"/>
</dbReference>
<keyword evidence="9 12" id="KW-1133">Transmembrane helix</keyword>
<evidence type="ECO:0000313" key="15">
    <source>
        <dbReference type="Proteomes" id="UP000035540"/>
    </source>
</evidence>
<dbReference type="InterPro" id="IPR044492">
    <property type="entry name" value="P_typ_ATPase_HD_dom"/>
</dbReference>
<feature type="transmembrane region" description="Helical" evidence="12">
    <location>
        <begin position="855"/>
        <end position="872"/>
    </location>
</feature>
<comment type="subcellular location">
    <subcellularLocation>
        <location evidence="1">Cell membrane</location>
        <topology evidence="1">Multi-pass membrane protein</topology>
    </subcellularLocation>
</comment>
<keyword evidence="14" id="KW-0378">Hydrolase</keyword>
<dbReference type="FunFam" id="2.70.150.10:FF:000160">
    <property type="entry name" value="Sarcoplasmic/endoplasmic reticulum calcium ATPase 1"/>
    <property type="match status" value="1"/>
</dbReference>
<dbReference type="Gene3D" id="3.40.1110.10">
    <property type="entry name" value="Calcium-transporting ATPase, cytoplasmic domain N"/>
    <property type="match status" value="1"/>
</dbReference>
<dbReference type="SUPFAM" id="SSF81665">
    <property type="entry name" value="Calcium ATPase, transmembrane domain M"/>
    <property type="match status" value="1"/>
</dbReference>
<feature type="transmembrane region" description="Helical" evidence="12">
    <location>
        <begin position="243"/>
        <end position="264"/>
    </location>
</feature>
<dbReference type="Pfam" id="PF08282">
    <property type="entry name" value="Hydrolase_3"/>
    <property type="match status" value="1"/>
</dbReference>
<reference evidence="14 15" key="1">
    <citation type="journal article" date="2015" name="Genome Announc.">
        <title>Complete Genome Sequence of the Type Strain Corynebacterium testudinoris DSM 44614, Recovered from Necrotic Lesions in the Mouth of a Tortoise.</title>
        <authorList>
            <person name="Ruckert C."/>
            <person name="Kriete M."/>
            <person name="Jaenicke S."/>
            <person name="Winkler A."/>
            <person name="Tauch A."/>
        </authorList>
    </citation>
    <scope>NUCLEOTIDE SEQUENCE [LARGE SCALE GENOMIC DNA]</scope>
    <source>
        <strain evidence="14 15">DSM 44614</strain>
    </source>
</reference>
<organism evidence="14 15">
    <name type="scientific">Corynebacterium testudinoris</name>
    <dbReference type="NCBI Taxonomy" id="136857"/>
    <lineage>
        <taxon>Bacteria</taxon>
        <taxon>Bacillati</taxon>
        <taxon>Actinomycetota</taxon>
        <taxon>Actinomycetes</taxon>
        <taxon>Mycobacteriales</taxon>
        <taxon>Corynebacteriaceae</taxon>
        <taxon>Corynebacterium</taxon>
    </lineage>
</organism>
<dbReference type="GO" id="GO:1990573">
    <property type="term" value="P:potassium ion import across plasma membrane"/>
    <property type="evidence" value="ECO:0007669"/>
    <property type="project" value="TreeGrafter"/>
</dbReference>
<feature type="transmembrane region" description="Helical" evidence="12">
    <location>
        <begin position="681"/>
        <end position="702"/>
    </location>
</feature>
<dbReference type="Gene3D" id="1.20.1110.10">
    <property type="entry name" value="Calcium-transporting ATPase, transmembrane domain"/>
    <property type="match status" value="1"/>
</dbReference>
<dbReference type="STRING" id="136857.CTEST_06970"/>
<proteinExistence type="inferred from homology"/>
<feature type="transmembrane region" description="Helical" evidence="12">
    <location>
        <begin position="714"/>
        <end position="733"/>
    </location>
</feature>
<feature type="transmembrane region" description="Helical" evidence="12">
    <location>
        <begin position="270"/>
        <end position="296"/>
    </location>
</feature>
<dbReference type="GO" id="GO:0006883">
    <property type="term" value="P:intracellular sodium ion homeostasis"/>
    <property type="evidence" value="ECO:0007669"/>
    <property type="project" value="TreeGrafter"/>
</dbReference>
<evidence type="ECO:0000259" key="13">
    <source>
        <dbReference type="SMART" id="SM00831"/>
    </source>
</evidence>
<dbReference type="EC" id="3.6.3.-" evidence="14"/>
<keyword evidence="6" id="KW-0067">ATP-binding</keyword>
<dbReference type="InterPro" id="IPR006068">
    <property type="entry name" value="ATPase_P-typ_cation-transptr_C"/>
</dbReference>
<dbReference type="GO" id="GO:0005886">
    <property type="term" value="C:plasma membrane"/>
    <property type="evidence" value="ECO:0007669"/>
    <property type="project" value="UniProtKB-SubCell"/>
</dbReference>
<dbReference type="NCBIfam" id="TIGR01494">
    <property type="entry name" value="ATPase_P-type"/>
    <property type="match status" value="3"/>
</dbReference>
<dbReference type="OrthoDB" id="9814270at2"/>
<dbReference type="GO" id="GO:0005524">
    <property type="term" value="F:ATP binding"/>
    <property type="evidence" value="ECO:0007669"/>
    <property type="project" value="UniProtKB-KW"/>
</dbReference>
<keyword evidence="5" id="KW-0547">Nucleotide-binding</keyword>
<dbReference type="InterPro" id="IPR004014">
    <property type="entry name" value="ATPase_P-typ_cation-transptr_N"/>
</dbReference>
<dbReference type="InterPro" id="IPR001757">
    <property type="entry name" value="P_typ_ATPase"/>
</dbReference>
<dbReference type="CDD" id="cd02080">
    <property type="entry name" value="P-type_ATPase_cation"/>
    <property type="match status" value="1"/>
</dbReference>
<dbReference type="Pfam" id="PF00690">
    <property type="entry name" value="Cation_ATPase_N"/>
    <property type="match status" value="1"/>
</dbReference>
<dbReference type="GO" id="GO:1902600">
    <property type="term" value="P:proton transmembrane transport"/>
    <property type="evidence" value="ECO:0007669"/>
    <property type="project" value="TreeGrafter"/>
</dbReference>
<keyword evidence="8" id="KW-1278">Translocase</keyword>
<keyword evidence="7" id="KW-0460">Magnesium</keyword>
<evidence type="ECO:0000256" key="6">
    <source>
        <dbReference type="ARBA" id="ARBA00022840"/>
    </source>
</evidence>
<evidence type="ECO:0000256" key="2">
    <source>
        <dbReference type="ARBA" id="ARBA00005675"/>
    </source>
</evidence>
<dbReference type="Proteomes" id="UP000035540">
    <property type="component" value="Chromosome"/>
</dbReference>
<evidence type="ECO:0000256" key="10">
    <source>
        <dbReference type="ARBA" id="ARBA00023136"/>
    </source>
</evidence>
<keyword evidence="15" id="KW-1185">Reference proteome</keyword>
<protein>
    <submittedName>
        <fullName evidence="14">P-type ATPase, translocating</fullName>
        <ecNumber evidence="14">3.6.3.-</ecNumber>
    </submittedName>
</protein>
<dbReference type="GO" id="GO:0030007">
    <property type="term" value="P:intracellular potassium ion homeostasis"/>
    <property type="evidence" value="ECO:0007669"/>
    <property type="project" value="TreeGrafter"/>
</dbReference>
<comment type="similarity">
    <text evidence="2">Belongs to the cation transport ATPase (P-type) (TC 3.A.3) family. Type IIA subfamily.</text>
</comment>
<dbReference type="SMART" id="SM00831">
    <property type="entry name" value="Cation_ATPase_N"/>
    <property type="match status" value="1"/>
</dbReference>
<dbReference type="Gene3D" id="3.40.50.1000">
    <property type="entry name" value="HAD superfamily/HAD-like"/>
    <property type="match status" value="1"/>
</dbReference>
<dbReference type="PRINTS" id="PR00119">
    <property type="entry name" value="CATATPASE"/>
</dbReference>
<dbReference type="SUPFAM" id="SSF81660">
    <property type="entry name" value="Metal cation-transporting ATPase, ATP-binding domain N"/>
    <property type="match status" value="1"/>
</dbReference>
<dbReference type="SUPFAM" id="SSF56784">
    <property type="entry name" value="HAD-like"/>
    <property type="match status" value="1"/>
</dbReference>
<dbReference type="InterPro" id="IPR036412">
    <property type="entry name" value="HAD-like_sf"/>
</dbReference>
<dbReference type="GO" id="GO:0016887">
    <property type="term" value="F:ATP hydrolysis activity"/>
    <property type="evidence" value="ECO:0007669"/>
    <property type="project" value="InterPro"/>
</dbReference>
<dbReference type="EMBL" id="CP011545">
    <property type="protein sequence ID" value="AKK08831.1"/>
    <property type="molecule type" value="Genomic_DNA"/>
</dbReference>
<evidence type="ECO:0000256" key="9">
    <source>
        <dbReference type="ARBA" id="ARBA00022989"/>
    </source>
</evidence>
<feature type="transmembrane region" description="Helical" evidence="12">
    <location>
        <begin position="59"/>
        <end position="75"/>
    </location>
</feature>
<dbReference type="InterPro" id="IPR023298">
    <property type="entry name" value="ATPase_P-typ_TM_dom_sf"/>
</dbReference>
<dbReference type="PROSITE" id="PS00154">
    <property type="entry name" value="ATPASE_E1_E2"/>
    <property type="match status" value="1"/>
</dbReference>
<dbReference type="Pfam" id="PF00122">
    <property type="entry name" value="E1-E2_ATPase"/>
    <property type="match status" value="1"/>
</dbReference>
<evidence type="ECO:0000256" key="11">
    <source>
        <dbReference type="ARBA" id="ARBA00049360"/>
    </source>
</evidence>
<evidence type="ECO:0000256" key="12">
    <source>
        <dbReference type="SAM" id="Phobius"/>
    </source>
</evidence>
<feature type="transmembrane region" description="Helical" evidence="12">
    <location>
        <begin position="823"/>
        <end position="843"/>
    </location>
</feature>
<dbReference type="InterPro" id="IPR018303">
    <property type="entry name" value="ATPase_P-typ_P_site"/>
</dbReference>
<dbReference type="SFLD" id="SFLDS00003">
    <property type="entry name" value="Haloacid_Dehalogenase"/>
    <property type="match status" value="1"/>
</dbReference>
<accession>A0A0G3H606</accession>
<evidence type="ECO:0000313" key="14">
    <source>
        <dbReference type="EMBL" id="AKK08831.1"/>
    </source>
</evidence>
<dbReference type="Pfam" id="PF00689">
    <property type="entry name" value="Cation_ATPase_C"/>
    <property type="match status" value="1"/>
</dbReference>
<evidence type="ECO:0000256" key="1">
    <source>
        <dbReference type="ARBA" id="ARBA00004651"/>
    </source>
</evidence>
<dbReference type="PANTHER" id="PTHR43294">
    <property type="entry name" value="SODIUM/POTASSIUM-TRANSPORTING ATPASE SUBUNIT ALPHA"/>
    <property type="match status" value="1"/>
</dbReference>
<dbReference type="InterPro" id="IPR059000">
    <property type="entry name" value="ATPase_P-type_domA"/>
</dbReference>
<name>A0A0G3H606_9CORY</name>
<dbReference type="SUPFAM" id="SSF81653">
    <property type="entry name" value="Calcium ATPase, transduction domain A"/>
    <property type="match status" value="1"/>
</dbReference>
<dbReference type="InterPro" id="IPR008250">
    <property type="entry name" value="ATPase_P-typ_transduc_dom_A_sf"/>
</dbReference>
<dbReference type="SFLD" id="SFLDF00027">
    <property type="entry name" value="p-type_atpase"/>
    <property type="match status" value="1"/>
</dbReference>
<feature type="transmembrane region" description="Helical" evidence="12">
    <location>
        <begin position="754"/>
        <end position="773"/>
    </location>
</feature>
<keyword evidence="4 12" id="KW-0812">Transmembrane</keyword>
<dbReference type="PATRIC" id="fig|136857.5.peg.1389"/>
<dbReference type="KEGG" id="cted:CTEST_06970"/>
<feature type="transmembrane region" description="Helical" evidence="12">
    <location>
        <begin position="785"/>
        <end position="803"/>
    </location>
</feature>
<evidence type="ECO:0000256" key="5">
    <source>
        <dbReference type="ARBA" id="ARBA00022741"/>
    </source>
</evidence>
<evidence type="ECO:0000256" key="7">
    <source>
        <dbReference type="ARBA" id="ARBA00022842"/>
    </source>
</evidence>